<accession>A0A1H9YEC4</accession>
<name>A0A1H9YEC4_9PROT</name>
<organism evidence="1 2">
    <name type="scientific">Nitrosospira multiformis</name>
    <dbReference type="NCBI Taxonomy" id="1231"/>
    <lineage>
        <taxon>Bacteria</taxon>
        <taxon>Pseudomonadati</taxon>
        <taxon>Pseudomonadota</taxon>
        <taxon>Betaproteobacteria</taxon>
        <taxon>Nitrosomonadales</taxon>
        <taxon>Nitrosomonadaceae</taxon>
        <taxon>Nitrosospira</taxon>
    </lineage>
</organism>
<gene>
    <name evidence="1" type="ORF">SAMN05216412_101184</name>
</gene>
<evidence type="ECO:0000313" key="1">
    <source>
        <dbReference type="EMBL" id="SES67334.1"/>
    </source>
</evidence>
<dbReference type="EMBL" id="FOHI01000001">
    <property type="protein sequence ID" value="SES67334.1"/>
    <property type="molecule type" value="Genomic_DNA"/>
</dbReference>
<reference evidence="1 2" key="1">
    <citation type="submission" date="2016-10" db="EMBL/GenBank/DDBJ databases">
        <authorList>
            <person name="de Groot N.N."/>
        </authorList>
    </citation>
    <scope>NUCLEOTIDE SEQUENCE [LARGE SCALE GENOMIC DNA]</scope>
    <source>
        <strain evidence="1 2">Nl7</strain>
    </source>
</reference>
<dbReference type="PANTHER" id="PTHR46523:SF1">
    <property type="entry name" value="DCTP PYROPHOSPHATASE 1"/>
    <property type="match status" value="1"/>
</dbReference>
<dbReference type="SUPFAM" id="SSF101386">
    <property type="entry name" value="all-alpha NTP pyrophosphatases"/>
    <property type="match status" value="1"/>
</dbReference>
<dbReference type="Proteomes" id="UP000183339">
    <property type="component" value="Unassembled WGS sequence"/>
</dbReference>
<dbReference type="Gene3D" id="1.10.287.1080">
    <property type="entry name" value="MazG-like"/>
    <property type="match status" value="1"/>
</dbReference>
<evidence type="ECO:0000313" key="2">
    <source>
        <dbReference type="Proteomes" id="UP000183339"/>
    </source>
</evidence>
<protein>
    <submittedName>
        <fullName evidence="1">Uncharacterized protein</fullName>
    </submittedName>
</protein>
<dbReference type="AlphaFoldDB" id="A0A1H9YEC4"/>
<dbReference type="InterPro" id="IPR052555">
    <property type="entry name" value="dCTP_Pyrophosphatase"/>
</dbReference>
<dbReference type="PANTHER" id="PTHR46523">
    <property type="entry name" value="DCTP PYROPHOSPHATASE 1"/>
    <property type="match status" value="1"/>
</dbReference>
<dbReference type="RefSeq" id="WP_256376932.1">
    <property type="nucleotide sequence ID" value="NZ_FOHI01000001.1"/>
</dbReference>
<sequence>MVKHLQGNDFVLLREIIEIFVAERDWDQFHTPKNLSSALCIEAAELVELFNRLELETKMSSMKYSFSRFGMKWLMF</sequence>
<proteinExistence type="predicted"/>